<feature type="domain" description="MYND-type" evidence="5">
    <location>
        <begin position="234"/>
        <end position="272"/>
    </location>
</feature>
<evidence type="ECO:0000256" key="3">
    <source>
        <dbReference type="ARBA" id="ARBA00022833"/>
    </source>
</evidence>
<keyword evidence="2 4" id="KW-0863">Zinc-finger</keyword>
<evidence type="ECO:0000256" key="1">
    <source>
        <dbReference type="ARBA" id="ARBA00022723"/>
    </source>
</evidence>
<dbReference type="KEGG" id="cci:CC1G_05981"/>
<dbReference type="RefSeq" id="XP_001829772.1">
    <property type="nucleotide sequence ID" value="XM_001829720.1"/>
</dbReference>
<reference evidence="6 7" key="1">
    <citation type="journal article" date="2010" name="Proc. Natl. Acad. Sci. U.S.A.">
        <title>Insights into evolution of multicellular fungi from the assembled chromosomes of the mushroom Coprinopsis cinerea (Coprinus cinereus).</title>
        <authorList>
            <person name="Stajich J.E."/>
            <person name="Wilke S.K."/>
            <person name="Ahren D."/>
            <person name="Au C.H."/>
            <person name="Birren B.W."/>
            <person name="Borodovsky M."/>
            <person name="Burns C."/>
            <person name="Canback B."/>
            <person name="Casselton L.A."/>
            <person name="Cheng C.K."/>
            <person name="Deng J."/>
            <person name="Dietrich F.S."/>
            <person name="Fargo D.C."/>
            <person name="Farman M.L."/>
            <person name="Gathman A.C."/>
            <person name="Goldberg J."/>
            <person name="Guigo R."/>
            <person name="Hoegger P.J."/>
            <person name="Hooker J.B."/>
            <person name="Huggins A."/>
            <person name="James T.Y."/>
            <person name="Kamada T."/>
            <person name="Kilaru S."/>
            <person name="Kodira C."/>
            <person name="Kues U."/>
            <person name="Kupfer D."/>
            <person name="Kwan H.S."/>
            <person name="Lomsadze A."/>
            <person name="Li W."/>
            <person name="Lilly W.W."/>
            <person name="Ma L.J."/>
            <person name="Mackey A.J."/>
            <person name="Manning G."/>
            <person name="Martin F."/>
            <person name="Muraguchi H."/>
            <person name="Natvig D.O."/>
            <person name="Palmerini H."/>
            <person name="Ramesh M.A."/>
            <person name="Rehmeyer C.J."/>
            <person name="Roe B.A."/>
            <person name="Shenoy N."/>
            <person name="Stanke M."/>
            <person name="Ter-Hovhannisyan V."/>
            <person name="Tunlid A."/>
            <person name="Velagapudi R."/>
            <person name="Vision T.J."/>
            <person name="Zeng Q."/>
            <person name="Zolan M.E."/>
            <person name="Pukkila P.J."/>
        </authorList>
    </citation>
    <scope>NUCLEOTIDE SEQUENCE [LARGE SCALE GENOMIC DNA]</scope>
    <source>
        <strain evidence="7">Okayama-7 / 130 / ATCC MYA-4618 / FGSC 9003</strain>
    </source>
</reference>
<sequence length="277" mass="31220">MSSGVQLFMKAEQLYAQNRVDETLEYYAKAIQKIVRNENLLAPLPALVPDPTFPKETLGAVWRNFVGFFKDPQMRRTKENSPDAYKLLASYRPNSSHEFERFKSEKEKAYLAGMRITAGLTLGLMHWDAGERPTAVKRYREAIDIASQFPQYNDKTKATTPWERYIANEVQTTRDNLTMLLMNDENVSRVVAEEYGLTGAGDNRKEVLGIGAIRVEGDGRISFVRQVQVASDKCKACGKRDAKLMKCGACKSVNYCGSTCQKADWPAHKAICKSLRA</sequence>
<organism evidence="6 7">
    <name type="scientific">Coprinopsis cinerea (strain Okayama-7 / 130 / ATCC MYA-4618 / FGSC 9003)</name>
    <name type="common">Inky cap fungus</name>
    <name type="synonym">Hormographiella aspergillata</name>
    <dbReference type="NCBI Taxonomy" id="240176"/>
    <lineage>
        <taxon>Eukaryota</taxon>
        <taxon>Fungi</taxon>
        <taxon>Dikarya</taxon>
        <taxon>Basidiomycota</taxon>
        <taxon>Agaricomycotina</taxon>
        <taxon>Agaricomycetes</taxon>
        <taxon>Agaricomycetidae</taxon>
        <taxon>Agaricales</taxon>
        <taxon>Agaricineae</taxon>
        <taxon>Psathyrellaceae</taxon>
        <taxon>Coprinopsis</taxon>
    </lineage>
</organism>
<dbReference type="InterPro" id="IPR002893">
    <property type="entry name" value="Znf_MYND"/>
</dbReference>
<evidence type="ECO:0000256" key="4">
    <source>
        <dbReference type="PROSITE-ProRule" id="PRU00134"/>
    </source>
</evidence>
<dbReference type="InterPro" id="IPR011990">
    <property type="entry name" value="TPR-like_helical_dom_sf"/>
</dbReference>
<dbReference type="InParanoid" id="A8N4K3"/>
<evidence type="ECO:0000313" key="6">
    <source>
        <dbReference type="EMBL" id="EAU91994.1"/>
    </source>
</evidence>
<dbReference type="eggNOG" id="KOG2084">
    <property type="taxonomic scope" value="Eukaryota"/>
</dbReference>
<dbReference type="SUPFAM" id="SSF144232">
    <property type="entry name" value="HIT/MYND zinc finger-like"/>
    <property type="match status" value="1"/>
</dbReference>
<evidence type="ECO:0000259" key="5">
    <source>
        <dbReference type="PROSITE" id="PS50865"/>
    </source>
</evidence>
<dbReference type="GO" id="GO:0008270">
    <property type="term" value="F:zinc ion binding"/>
    <property type="evidence" value="ECO:0007669"/>
    <property type="project" value="UniProtKB-KW"/>
</dbReference>
<gene>
    <name evidence="6" type="ORF">CC1G_05981</name>
</gene>
<keyword evidence="3" id="KW-0862">Zinc</keyword>
<dbReference type="Pfam" id="PF01753">
    <property type="entry name" value="zf-MYND"/>
    <property type="match status" value="1"/>
</dbReference>
<name>A8N4K3_COPC7</name>
<dbReference type="SUPFAM" id="SSF48452">
    <property type="entry name" value="TPR-like"/>
    <property type="match status" value="1"/>
</dbReference>
<dbReference type="PROSITE" id="PS50865">
    <property type="entry name" value="ZF_MYND_2"/>
    <property type="match status" value="1"/>
</dbReference>
<keyword evidence="7" id="KW-1185">Reference proteome</keyword>
<accession>A8N4K3</accession>
<comment type="caution">
    <text evidence="6">The sequence shown here is derived from an EMBL/GenBank/DDBJ whole genome shotgun (WGS) entry which is preliminary data.</text>
</comment>
<dbReference type="Proteomes" id="UP000001861">
    <property type="component" value="Unassembled WGS sequence"/>
</dbReference>
<dbReference type="AlphaFoldDB" id="A8N4K3"/>
<evidence type="ECO:0000313" key="7">
    <source>
        <dbReference type="Proteomes" id="UP000001861"/>
    </source>
</evidence>
<dbReference type="Gene3D" id="6.10.140.2220">
    <property type="match status" value="1"/>
</dbReference>
<keyword evidence="1" id="KW-0479">Metal-binding</keyword>
<dbReference type="OrthoDB" id="341421at2759"/>
<dbReference type="VEuPathDB" id="FungiDB:CC1G_05981"/>
<evidence type="ECO:0000256" key="2">
    <source>
        <dbReference type="ARBA" id="ARBA00022771"/>
    </source>
</evidence>
<dbReference type="EMBL" id="AACS02000003">
    <property type="protein sequence ID" value="EAU91994.1"/>
    <property type="molecule type" value="Genomic_DNA"/>
</dbReference>
<proteinExistence type="predicted"/>
<protein>
    <recommendedName>
        <fullName evidence="5">MYND-type domain-containing protein</fullName>
    </recommendedName>
</protein>
<dbReference type="OMA" id="LMAWDAG"/>
<dbReference type="PROSITE" id="PS01360">
    <property type="entry name" value="ZF_MYND_1"/>
    <property type="match status" value="1"/>
</dbReference>
<dbReference type="GeneID" id="6006209"/>